<sequence>MRKTKILLVVIGLLFLYPLINGMGCDFNLEYKIPGHERFGSCKFGQYTLIDYPDPEKGNGYIVLKGLYFYAFGNAGLLITNHEDHTKEITNASIDSVNNANRRFWRQAKISHFGNNEVMFYSNRPKNQLLIVPYKGKLSLGDSEH</sequence>
<evidence type="ECO:0000313" key="1">
    <source>
        <dbReference type="EMBL" id="BAX53894.1"/>
    </source>
</evidence>
<name>A0A1Q9H3D1_PHODP</name>
<dbReference type="AlphaFoldDB" id="A0A1Q9H3D1"/>
<dbReference type="GeneID" id="93398483"/>
<reference evidence="2 4" key="3">
    <citation type="submission" date="2020-09" db="EMBL/GenBank/DDBJ databases">
        <title>Complete, closed and curated genome sequences of Photobacterium damselae subsp. piscicida isolates from Australia indicate localised evolution and additional plasmid-borne pathogenicity mechanisms.</title>
        <authorList>
            <person name="Baseggio L."/>
            <person name="Silayeva O."/>
            <person name="Buller N."/>
            <person name="Landos M."/>
            <person name="Engelstaedter J."/>
            <person name="Barnes A.C."/>
        </authorList>
    </citation>
    <scope>NUCLEOTIDE SEQUENCE [LARGE SCALE GENOMIC DNA]</scope>
    <source>
        <strain evidence="2 4">AS-16-0540-1</strain>
    </source>
</reference>
<gene>
    <name evidence="2" type="ORF">IC627_03815</name>
    <name evidence="1" type="ORF">PDPUS_1_02520</name>
</gene>
<accession>A0A1Q9H3D1</accession>
<evidence type="ECO:0000313" key="2">
    <source>
        <dbReference type="EMBL" id="QOD57148.1"/>
    </source>
</evidence>
<dbReference type="EMBL" id="CP061854">
    <property type="protein sequence ID" value="QOD57148.1"/>
    <property type="molecule type" value="Genomic_DNA"/>
</dbReference>
<evidence type="ECO:0000313" key="3">
    <source>
        <dbReference type="Proteomes" id="UP000218676"/>
    </source>
</evidence>
<dbReference type="Proteomes" id="UP000516656">
    <property type="component" value="Chromosome 1"/>
</dbReference>
<proteinExistence type="predicted"/>
<organism evidence="1 3">
    <name type="scientific">Photobacterium damsela subsp. piscicida</name>
    <name type="common">Pasteurella piscicida</name>
    <dbReference type="NCBI Taxonomy" id="38294"/>
    <lineage>
        <taxon>Bacteria</taxon>
        <taxon>Pseudomonadati</taxon>
        <taxon>Pseudomonadota</taxon>
        <taxon>Gammaproteobacteria</taxon>
        <taxon>Vibrionales</taxon>
        <taxon>Vibrionaceae</taxon>
        <taxon>Photobacterium</taxon>
    </lineage>
</organism>
<dbReference type="Proteomes" id="UP000218676">
    <property type="component" value="Chromosome 1"/>
</dbReference>
<evidence type="ECO:0000313" key="4">
    <source>
        <dbReference type="Proteomes" id="UP000516656"/>
    </source>
</evidence>
<protein>
    <submittedName>
        <fullName evidence="1">Uncharacterized protein</fullName>
    </submittedName>
</protein>
<reference evidence="3" key="2">
    <citation type="submission" date="2017-05" db="EMBL/GenBank/DDBJ databases">
        <title>Whole genome sequence of fish pathogenic bacteria, Photobacterium damselae subsp. piscicida, strain 91-197, isolated from hybrid striped bass (Morone sp.) in USA.</title>
        <authorList>
            <person name="Teru Y."/>
            <person name="Hikima J."/>
            <person name="Kono T."/>
            <person name="Sakai M."/>
            <person name="Takano T."/>
            <person name="Hawke J.P."/>
            <person name="Takeyama H."/>
            <person name="Aoki T."/>
        </authorList>
    </citation>
    <scope>NUCLEOTIDE SEQUENCE [LARGE SCALE GENOMIC DNA]</scope>
    <source>
        <strain evidence="3">91-197</strain>
    </source>
</reference>
<dbReference type="EMBL" id="AP018045">
    <property type="protein sequence ID" value="BAX53894.1"/>
    <property type="molecule type" value="Genomic_DNA"/>
</dbReference>
<reference evidence="1" key="1">
    <citation type="journal article" date="2017" name="Genome Announc.">
        <title>Whole-Genome Sequence of Photobacterium damselae subsp. piscicida Strain 91-197, Isolated from Hybrid Striped Bass (Morone sp.) in the United States.</title>
        <authorList>
            <person name="Teru Y."/>
            <person name="Hikima J."/>
            <person name="Kono T."/>
            <person name="Sakai M."/>
            <person name="Takano T."/>
            <person name="Hawke J.P."/>
            <person name="Takeyama H."/>
            <person name="Aoki T."/>
        </authorList>
    </citation>
    <scope>NUCLEOTIDE SEQUENCE</scope>
    <source>
        <strain evidence="1">91-197</strain>
    </source>
</reference>
<dbReference type="RefSeq" id="WP_044174812.1">
    <property type="nucleotide sequence ID" value="NZ_AP018045.1"/>
</dbReference>